<proteinExistence type="predicted"/>
<dbReference type="AlphaFoldDB" id="A0A2P6N4S3"/>
<reference evidence="1 2" key="1">
    <citation type="journal article" date="2018" name="Genome Biol. Evol.">
        <title>Multiple Roots of Fruiting Body Formation in Amoebozoa.</title>
        <authorList>
            <person name="Hillmann F."/>
            <person name="Forbes G."/>
            <person name="Novohradska S."/>
            <person name="Ferling I."/>
            <person name="Riege K."/>
            <person name="Groth M."/>
            <person name="Westermann M."/>
            <person name="Marz M."/>
            <person name="Spaller T."/>
            <person name="Winckler T."/>
            <person name="Schaap P."/>
            <person name="Glockner G."/>
        </authorList>
    </citation>
    <scope>NUCLEOTIDE SEQUENCE [LARGE SCALE GENOMIC DNA]</scope>
    <source>
        <strain evidence="1 2">Jena</strain>
    </source>
</reference>
<organism evidence="1 2">
    <name type="scientific">Planoprotostelium fungivorum</name>
    <dbReference type="NCBI Taxonomy" id="1890364"/>
    <lineage>
        <taxon>Eukaryota</taxon>
        <taxon>Amoebozoa</taxon>
        <taxon>Evosea</taxon>
        <taxon>Variosea</taxon>
        <taxon>Cavosteliida</taxon>
        <taxon>Cavosteliaceae</taxon>
        <taxon>Planoprotostelium</taxon>
    </lineage>
</organism>
<accession>A0A2P6N4S3</accession>
<evidence type="ECO:0000313" key="1">
    <source>
        <dbReference type="EMBL" id="PRP78943.1"/>
    </source>
</evidence>
<dbReference type="EMBL" id="MDYQ01000204">
    <property type="protein sequence ID" value="PRP78943.1"/>
    <property type="molecule type" value="Genomic_DNA"/>
</dbReference>
<sequence length="302" mass="35085">MILSKELQEHIEDSPFKAHRKKYLYRRAEPFFEKNTIRLQDGCGPLSVLLWQSGKKDHRFALVPTERGRRKNVTLRLRDFGLHGVEREGLRVSIRYDERPPVSCPVIALIISVEGFIDISFARPLLNFDTSSEVTMTFELRNAHGPLGDAWTSTKLKFSRTPSDLHMRVIQYLNHQRPSTLTDILNKSRRVNSDIMIPFLNDCKRDMMGWRAYHLINEATKEDWYDLDDATREEWMEYADVDHIVERTSEEGLSFEIEQQPHLQSVSLFENPPFMSLPPSDDLLSIDFMESLLGDDAVFGLL</sequence>
<gene>
    <name evidence="1" type="ORF">PROFUN_13237</name>
</gene>
<protein>
    <submittedName>
        <fullName evidence="1">Uncharacterized protein</fullName>
    </submittedName>
</protein>
<evidence type="ECO:0000313" key="2">
    <source>
        <dbReference type="Proteomes" id="UP000241769"/>
    </source>
</evidence>
<dbReference type="InParanoid" id="A0A2P6N4S3"/>
<comment type="caution">
    <text evidence="1">The sequence shown here is derived from an EMBL/GenBank/DDBJ whole genome shotgun (WGS) entry which is preliminary data.</text>
</comment>
<dbReference type="Proteomes" id="UP000241769">
    <property type="component" value="Unassembled WGS sequence"/>
</dbReference>
<name>A0A2P6N4S3_9EUKA</name>
<keyword evidence="2" id="KW-1185">Reference proteome</keyword>